<organism evidence="1">
    <name type="scientific">marine sediment metagenome</name>
    <dbReference type="NCBI Taxonomy" id="412755"/>
    <lineage>
        <taxon>unclassified sequences</taxon>
        <taxon>metagenomes</taxon>
        <taxon>ecological metagenomes</taxon>
    </lineage>
</organism>
<evidence type="ECO:0000313" key="1">
    <source>
        <dbReference type="EMBL" id="KKK79233.1"/>
    </source>
</evidence>
<gene>
    <name evidence="1" type="ORF">LCGC14_2835570</name>
</gene>
<dbReference type="AlphaFoldDB" id="A0A0F8YCX1"/>
<sequence>MIVFNSRIRGVDVKKDKDFVTVTDEWCGNHRKVSVGGKVVREERYPIAPFVLLNGSTDYGPPKNASVRTM</sequence>
<protein>
    <submittedName>
        <fullName evidence="1">Uncharacterized protein</fullName>
    </submittedName>
</protein>
<comment type="caution">
    <text evidence="1">The sequence shown here is derived from an EMBL/GenBank/DDBJ whole genome shotgun (WGS) entry which is preliminary data.</text>
</comment>
<accession>A0A0F8YCX1</accession>
<proteinExistence type="predicted"/>
<dbReference type="EMBL" id="LAZR01054122">
    <property type="protein sequence ID" value="KKK79233.1"/>
    <property type="molecule type" value="Genomic_DNA"/>
</dbReference>
<name>A0A0F8YCX1_9ZZZZ</name>
<reference evidence="1" key="1">
    <citation type="journal article" date="2015" name="Nature">
        <title>Complex archaea that bridge the gap between prokaryotes and eukaryotes.</title>
        <authorList>
            <person name="Spang A."/>
            <person name="Saw J.H."/>
            <person name="Jorgensen S.L."/>
            <person name="Zaremba-Niedzwiedzka K."/>
            <person name="Martijn J."/>
            <person name="Lind A.E."/>
            <person name="van Eijk R."/>
            <person name="Schleper C."/>
            <person name="Guy L."/>
            <person name="Ettema T.J."/>
        </authorList>
    </citation>
    <scope>NUCLEOTIDE SEQUENCE</scope>
</reference>